<dbReference type="PANTHER" id="PTHR36439">
    <property type="entry name" value="BLL4334 PROTEIN"/>
    <property type="match status" value="1"/>
</dbReference>
<name>A0A645IZD7_9ZZZZ</name>
<proteinExistence type="predicted"/>
<evidence type="ECO:0000313" key="1">
    <source>
        <dbReference type="EMBL" id="MPN56270.1"/>
    </source>
</evidence>
<protein>
    <submittedName>
        <fullName evidence="1">Uncharacterized protein</fullName>
    </submittedName>
</protein>
<gene>
    <name evidence="1" type="ORF">SDC9_203956</name>
</gene>
<dbReference type="Gene3D" id="3.30.70.1260">
    <property type="entry name" value="bacterial protein sp0830 like"/>
    <property type="match status" value="1"/>
</dbReference>
<dbReference type="Pfam" id="PF08002">
    <property type="entry name" value="DUF1697"/>
    <property type="match status" value="1"/>
</dbReference>
<dbReference type="AlphaFoldDB" id="A0A645IZD7"/>
<reference evidence="1" key="1">
    <citation type="submission" date="2019-08" db="EMBL/GenBank/DDBJ databases">
        <authorList>
            <person name="Kucharzyk K."/>
            <person name="Murdoch R.W."/>
            <person name="Higgins S."/>
            <person name="Loffler F."/>
        </authorList>
    </citation>
    <scope>NUCLEOTIDE SEQUENCE</scope>
</reference>
<organism evidence="1">
    <name type="scientific">bioreactor metagenome</name>
    <dbReference type="NCBI Taxonomy" id="1076179"/>
    <lineage>
        <taxon>unclassified sequences</taxon>
        <taxon>metagenomes</taxon>
        <taxon>ecological metagenomes</taxon>
    </lineage>
</organism>
<comment type="caution">
    <text evidence="1">The sequence shown here is derived from an EMBL/GenBank/DDBJ whole genome shotgun (WGS) entry which is preliminary data.</text>
</comment>
<dbReference type="SUPFAM" id="SSF160379">
    <property type="entry name" value="SP0830-like"/>
    <property type="match status" value="1"/>
</dbReference>
<dbReference type="InterPro" id="IPR012545">
    <property type="entry name" value="DUF1697"/>
</dbReference>
<accession>A0A645IZD7</accession>
<dbReference type="EMBL" id="VSSQ01126420">
    <property type="protein sequence ID" value="MPN56270.1"/>
    <property type="molecule type" value="Genomic_DNA"/>
</dbReference>
<sequence length="121" mass="13593">MARFGFDSNVIIRNINEVGALIDQLPFTAEEIAVAEAADSLVEHLYIYFLDHQPKQAQIDGISKAHTGPDILRAGKREVYLLCHQSIRKSKLAIHSAKTFDSATVRNWNTVNKLYNLLVTL</sequence>
<dbReference type="PANTHER" id="PTHR36439:SF1">
    <property type="entry name" value="DUF1697 DOMAIN-CONTAINING PROTEIN"/>
    <property type="match status" value="1"/>
</dbReference>